<dbReference type="Pfam" id="PF13440">
    <property type="entry name" value="Polysacc_synt_3"/>
    <property type="match status" value="1"/>
</dbReference>
<sequence length="497" mass="53451">MSSRARRAFVMASLEQYLALLLNFAMVAAVSRILTPAEIGIAVIGMGIGVIVFSLREFVTAEFLIQLPHVSGRDVRTAMTVLTAATLLLAALLVAASPLLARYYGEPGMEVFLWLIAAATLVETLSLPALALMRRDMAFGTITRIRTAGMALTVVTTILLALLGFGFMSYAWGALAGSVLDTGLSWLARRDARDLRPTFASWRAVYEFGRFRGATGFIDRAYDALPSLVLGRLLTPFAVGIYNRANAVCAIPDRTLLGAVFSFAFPALAAEVREGRPVGEHYLRAISYITACYWPALILLAVLATPVVAFVLGPDWGEVVPLVRILSIASLFFFPVILTRPVLMALGHNRDAFVAHFICRAVAAVVLCAASPFGLLVMVSGQLIAIPIEMAVSLWFVRKHVGFAWHDLGRILMGSAAVTAGAAAGLTGALALFGFRFDLSMTEAMFAAFAAAGGWLLAVVFMRHPVKDELRPIIEQARRACRRSINIPAASTTSEPG</sequence>
<feature type="transmembrane region" description="Helical" evidence="7">
    <location>
        <begin position="379"/>
        <end position="397"/>
    </location>
</feature>
<keyword evidence="5 7" id="KW-1133">Transmembrane helix</keyword>
<feature type="transmembrane region" description="Helical" evidence="7">
    <location>
        <begin position="111"/>
        <end position="133"/>
    </location>
</feature>
<evidence type="ECO:0000313" key="8">
    <source>
        <dbReference type="EMBL" id="MCT8990297.1"/>
    </source>
</evidence>
<dbReference type="PANTHER" id="PTHR30250">
    <property type="entry name" value="PST FAMILY PREDICTED COLANIC ACID TRANSPORTER"/>
    <property type="match status" value="1"/>
</dbReference>
<comment type="caution">
    <text evidence="8">The sequence shown here is derived from an EMBL/GenBank/DDBJ whole genome shotgun (WGS) entry which is preliminary data.</text>
</comment>
<dbReference type="PANTHER" id="PTHR30250:SF10">
    <property type="entry name" value="LIPOPOLYSACCHARIDE BIOSYNTHESIS PROTEIN WZXC"/>
    <property type="match status" value="1"/>
</dbReference>
<dbReference type="AlphaFoldDB" id="A0A9X2X6N7"/>
<keyword evidence="3" id="KW-1003">Cell membrane</keyword>
<gene>
    <name evidence="8" type="ORF">NYR54_08310</name>
</gene>
<accession>A0A9X2X6N7</accession>
<dbReference type="EMBL" id="JAODNV010000008">
    <property type="protein sequence ID" value="MCT8990297.1"/>
    <property type="molecule type" value="Genomic_DNA"/>
</dbReference>
<evidence type="ECO:0000256" key="5">
    <source>
        <dbReference type="ARBA" id="ARBA00022989"/>
    </source>
</evidence>
<dbReference type="RefSeq" id="WP_261515152.1">
    <property type="nucleotide sequence ID" value="NZ_JAODNV010000008.1"/>
</dbReference>
<dbReference type="GO" id="GO:0005886">
    <property type="term" value="C:plasma membrane"/>
    <property type="evidence" value="ECO:0007669"/>
    <property type="project" value="UniProtKB-SubCell"/>
</dbReference>
<evidence type="ECO:0000256" key="7">
    <source>
        <dbReference type="SAM" id="Phobius"/>
    </source>
</evidence>
<feature type="transmembrane region" description="Helical" evidence="7">
    <location>
        <begin position="291"/>
        <end position="313"/>
    </location>
</feature>
<name>A0A9X2X6N7_9HYPH</name>
<evidence type="ECO:0000256" key="3">
    <source>
        <dbReference type="ARBA" id="ARBA00022475"/>
    </source>
</evidence>
<feature type="transmembrane region" description="Helical" evidence="7">
    <location>
        <begin position="12"/>
        <end position="33"/>
    </location>
</feature>
<feature type="transmembrane region" description="Helical" evidence="7">
    <location>
        <begin position="353"/>
        <end position="373"/>
    </location>
</feature>
<dbReference type="InterPro" id="IPR050833">
    <property type="entry name" value="Poly_Biosynth_Transport"/>
</dbReference>
<keyword evidence="6 7" id="KW-0472">Membrane</keyword>
<keyword evidence="9" id="KW-1185">Reference proteome</keyword>
<organism evidence="8 9">
    <name type="scientific">Chelativorans petroleitrophicus</name>
    <dbReference type="NCBI Taxonomy" id="2975484"/>
    <lineage>
        <taxon>Bacteria</taxon>
        <taxon>Pseudomonadati</taxon>
        <taxon>Pseudomonadota</taxon>
        <taxon>Alphaproteobacteria</taxon>
        <taxon>Hyphomicrobiales</taxon>
        <taxon>Phyllobacteriaceae</taxon>
        <taxon>Chelativorans</taxon>
    </lineage>
</organism>
<proteinExistence type="inferred from homology"/>
<dbReference type="Proteomes" id="UP001149009">
    <property type="component" value="Unassembled WGS sequence"/>
</dbReference>
<feature type="transmembrane region" description="Helical" evidence="7">
    <location>
        <begin position="325"/>
        <end position="346"/>
    </location>
</feature>
<evidence type="ECO:0000256" key="4">
    <source>
        <dbReference type="ARBA" id="ARBA00022692"/>
    </source>
</evidence>
<reference evidence="8" key="1">
    <citation type="submission" date="2022-08" db="EMBL/GenBank/DDBJ databases">
        <title>Chelativorans sichuanense sp. nov., a paraffin oil-degrading bacterium isolated from a mixture of oil-based drill cuttings and paddy soil.</title>
        <authorList>
            <person name="Yu J."/>
            <person name="Liu H."/>
            <person name="Chen Q."/>
        </authorList>
    </citation>
    <scope>NUCLEOTIDE SEQUENCE</scope>
    <source>
        <strain evidence="8">SCAU 2101</strain>
    </source>
</reference>
<feature type="transmembrane region" description="Helical" evidence="7">
    <location>
        <begin position="39"/>
        <end position="59"/>
    </location>
</feature>
<feature type="transmembrane region" description="Helical" evidence="7">
    <location>
        <begin position="145"/>
        <end position="164"/>
    </location>
</feature>
<comment type="subcellular location">
    <subcellularLocation>
        <location evidence="1">Cell membrane</location>
        <topology evidence="1">Multi-pass membrane protein</topology>
    </subcellularLocation>
</comment>
<evidence type="ECO:0000256" key="2">
    <source>
        <dbReference type="ARBA" id="ARBA00007430"/>
    </source>
</evidence>
<evidence type="ECO:0000256" key="1">
    <source>
        <dbReference type="ARBA" id="ARBA00004651"/>
    </source>
</evidence>
<feature type="transmembrane region" description="Helical" evidence="7">
    <location>
        <begin position="80"/>
        <end position="105"/>
    </location>
</feature>
<evidence type="ECO:0000313" key="9">
    <source>
        <dbReference type="Proteomes" id="UP001149009"/>
    </source>
</evidence>
<protein>
    <submittedName>
        <fullName evidence="8">Oligosaccharide flippase family protein</fullName>
    </submittedName>
</protein>
<keyword evidence="4 7" id="KW-0812">Transmembrane</keyword>
<feature type="transmembrane region" description="Helical" evidence="7">
    <location>
        <begin position="170"/>
        <end position="188"/>
    </location>
</feature>
<feature type="transmembrane region" description="Helical" evidence="7">
    <location>
        <begin position="444"/>
        <end position="462"/>
    </location>
</feature>
<feature type="transmembrane region" description="Helical" evidence="7">
    <location>
        <begin position="409"/>
        <end position="432"/>
    </location>
</feature>
<comment type="similarity">
    <text evidence="2">Belongs to the polysaccharide synthase family.</text>
</comment>
<evidence type="ECO:0000256" key="6">
    <source>
        <dbReference type="ARBA" id="ARBA00023136"/>
    </source>
</evidence>